<accession>A0ACB6RDA3</accession>
<protein>
    <submittedName>
        <fullName evidence="1">Uncharacterized protein</fullName>
    </submittedName>
</protein>
<sequence>MLKVEDLNVSTVAGLIAAGVFIVQYVVPTILPLILVGLLGKENTAATWSVVGRTLHSSPWPSILRTESAGVRGISASVRMVALFEAFLLLLLSVASIVTPLGLYEAVIAEDHLTEEMFSYAQDSTSFGVGTLPRRNDIGLSRMCWGFKPSICPWSNTTLIESRNSTTYTADLPDGYDVRIPKNITDIYSAGFSKFDSSVSSVFDIQWRTYKKVLHNKFMKDNRSYLVGDYRYLQSIALNDNLQAIEGLVVDTKDGMIGFRNHSVPPHLPYGSTWSEDLLFIEPETQCVDLNITLDFNIPLSSDTFGSVENLMLTDRGGFANFNKEIPSYDTNNTWANTSLRDRAYFAAWFSNVYAMFYLNVTNPKMKPFSTRFQYLNSSVGTQFPVGDNKSIGAFDVSFDQMKTTHEFGRFLNIPDTFFNRSISNSLAYANPFKIGESNFTNIGTACSNSDGDNFANISNVAVSCGMMYGAARRKDGTASLFFDPGSEWTMPLYSCASASKVSIKTVQFVYNGTAGLQSLKILDIKPKTYTKDEDKPLWAVENLKMRLQDVNPIWGITTPEHANHPNISTARQEYLYLPGMTDLLAASPTKASQNLAGVDFYSNVMGVAYEMTDVSNNGYYGIPDYTGKSNLAMYVKWQELSRNASAAAKIINLMWTDIAANAVVGTKSQLPSESLHNLGKRAGAKATALVPVTIYTRRIRFHPAYGVPAFLVLALCALVVFMSFGLMLLGRATPSAMRRNLNQTSAGRIL</sequence>
<feature type="non-terminal residue" evidence="1">
    <location>
        <position position="751"/>
    </location>
</feature>
<comment type="caution">
    <text evidence="1">The sequence shown here is derived from an EMBL/GenBank/DDBJ whole genome shotgun (WGS) entry which is preliminary data.</text>
</comment>
<dbReference type="Proteomes" id="UP000799755">
    <property type="component" value="Unassembled WGS sequence"/>
</dbReference>
<proteinExistence type="predicted"/>
<evidence type="ECO:0000313" key="1">
    <source>
        <dbReference type="EMBL" id="KAF2477234.1"/>
    </source>
</evidence>
<name>A0ACB6RDA3_9PLEO</name>
<keyword evidence="2" id="KW-1185">Reference proteome</keyword>
<dbReference type="EMBL" id="MU003493">
    <property type="protein sequence ID" value="KAF2477234.1"/>
    <property type="molecule type" value="Genomic_DNA"/>
</dbReference>
<organism evidence="1 2">
    <name type="scientific">Lindgomyces ingoldianus</name>
    <dbReference type="NCBI Taxonomy" id="673940"/>
    <lineage>
        <taxon>Eukaryota</taxon>
        <taxon>Fungi</taxon>
        <taxon>Dikarya</taxon>
        <taxon>Ascomycota</taxon>
        <taxon>Pezizomycotina</taxon>
        <taxon>Dothideomycetes</taxon>
        <taxon>Pleosporomycetidae</taxon>
        <taxon>Pleosporales</taxon>
        <taxon>Lindgomycetaceae</taxon>
        <taxon>Lindgomyces</taxon>
    </lineage>
</organism>
<reference evidence="1" key="1">
    <citation type="journal article" date="2020" name="Stud. Mycol.">
        <title>101 Dothideomycetes genomes: a test case for predicting lifestyles and emergence of pathogens.</title>
        <authorList>
            <person name="Haridas S."/>
            <person name="Albert R."/>
            <person name="Binder M."/>
            <person name="Bloem J."/>
            <person name="Labutti K."/>
            <person name="Salamov A."/>
            <person name="Andreopoulos B."/>
            <person name="Baker S."/>
            <person name="Barry K."/>
            <person name="Bills G."/>
            <person name="Bluhm B."/>
            <person name="Cannon C."/>
            <person name="Castanera R."/>
            <person name="Culley D."/>
            <person name="Daum C."/>
            <person name="Ezra D."/>
            <person name="Gonzalez J."/>
            <person name="Henrissat B."/>
            <person name="Kuo A."/>
            <person name="Liang C."/>
            <person name="Lipzen A."/>
            <person name="Lutzoni F."/>
            <person name="Magnuson J."/>
            <person name="Mondo S."/>
            <person name="Nolan M."/>
            <person name="Ohm R."/>
            <person name="Pangilinan J."/>
            <person name="Park H.-J."/>
            <person name="Ramirez L."/>
            <person name="Alfaro M."/>
            <person name="Sun H."/>
            <person name="Tritt A."/>
            <person name="Yoshinaga Y."/>
            <person name="Zwiers L.-H."/>
            <person name="Turgeon B."/>
            <person name="Goodwin S."/>
            <person name="Spatafora J."/>
            <person name="Crous P."/>
            <person name="Grigoriev I."/>
        </authorList>
    </citation>
    <scope>NUCLEOTIDE SEQUENCE</scope>
    <source>
        <strain evidence="1">ATCC 200398</strain>
    </source>
</reference>
<gene>
    <name evidence="1" type="ORF">BDR25DRAFT_165332</name>
</gene>
<evidence type="ECO:0000313" key="2">
    <source>
        <dbReference type="Proteomes" id="UP000799755"/>
    </source>
</evidence>